<dbReference type="SUPFAM" id="SSF53850">
    <property type="entry name" value="Periplasmic binding protein-like II"/>
    <property type="match status" value="1"/>
</dbReference>
<evidence type="ECO:0000256" key="1">
    <source>
        <dbReference type="ARBA" id="ARBA00010333"/>
    </source>
</evidence>
<evidence type="ECO:0000259" key="3">
    <source>
        <dbReference type="SMART" id="SM00062"/>
    </source>
</evidence>
<dbReference type="PANTHER" id="PTHR35936">
    <property type="entry name" value="MEMBRANE-BOUND LYTIC MUREIN TRANSGLYCOSYLASE F"/>
    <property type="match status" value="1"/>
</dbReference>
<feature type="domain" description="Solute-binding protein family 3/N-terminal" evidence="3">
    <location>
        <begin position="23"/>
        <end position="241"/>
    </location>
</feature>
<protein>
    <submittedName>
        <fullName evidence="4">Transporter substrate-binding domain-containing protein</fullName>
    </submittedName>
</protein>
<accession>A0A6N9TL09</accession>
<comment type="similarity">
    <text evidence="1">Belongs to the bacterial solute-binding protein 3 family.</text>
</comment>
<evidence type="ECO:0000256" key="2">
    <source>
        <dbReference type="ARBA" id="ARBA00022729"/>
    </source>
</evidence>
<proteinExistence type="inferred from homology"/>
<dbReference type="Proteomes" id="UP000471381">
    <property type="component" value="Unassembled WGS sequence"/>
</dbReference>
<evidence type="ECO:0000313" key="5">
    <source>
        <dbReference type="Proteomes" id="UP000471381"/>
    </source>
</evidence>
<dbReference type="InterPro" id="IPR001638">
    <property type="entry name" value="Solute-binding_3/MltF_N"/>
</dbReference>
<dbReference type="SMART" id="SM00062">
    <property type="entry name" value="PBPb"/>
    <property type="match status" value="1"/>
</dbReference>
<keyword evidence="2" id="KW-0732">Signal</keyword>
<dbReference type="EMBL" id="JAAAWO010000004">
    <property type="protein sequence ID" value="NDW15358.1"/>
    <property type="molecule type" value="Genomic_DNA"/>
</dbReference>
<dbReference type="Gene3D" id="3.40.190.10">
    <property type="entry name" value="Periplasmic binding protein-like II"/>
    <property type="match status" value="2"/>
</dbReference>
<comment type="caution">
    <text evidence="4">The sequence shown here is derived from an EMBL/GenBank/DDBJ whole genome shotgun (WGS) entry which is preliminary data.</text>
</comment>
<dbReference type="Pfam" id="PF00497">
    <property type="entry name" value="SBP_bac_3"/>
    <property type="match status" value="1"/>
</dbReference>
<sequence length="253" mass="28409">MRSPLLPLFMLLAAFNVQSREVEVLVGMDKPPYVNSANDSGFEVDLVRAILSDMGHSAKVLYLPYGRTTKVINQEAVDIALTLTPSHAVSEDILSNPYIAYQNVAITRSDRNLHIDSIEALKTKSVVAFQTATSVLGRRFEATLSSQPTYLEMAKQARQVDMLMLGSVDVAVMDRNIFSYFKLNDDRYKTDDVVFHELFPISTYRAAIPNKELREAFNHSLSVIIESGRYQALLEKYGLKWSESESVFATLSN</sequence>
<dbReference type="AlphaFoldDB" id="A0A6N9TL09"/>
<organism evidence="4 5">
    <name type="scientific">Alteromonas genovensis</name>
    <dbReference type="NCBI Taxonomy" id="471225"/>
    <lineage>
        <taxon>Bacteria</taxon>
        <taxon>Pseudomonadati</taxon>
        <taxon>Pseudomonadota</taxon>
        <taxon>Gammaproteobacteria</taxon>
        <taxon>Alteromonadales</taxon>
        <taxon>Alteromonadaceae</taxon>
        <taxon>Alteromonas/Salinimonas group</taxon>
        <taxon>Alteromonas</taxon>
    </lineage>
</organism>
<dbReference type="PANTHER" id="PTHR35936:SF25">
    <property type="entry name" value="ABC TRANSPORTER SUBSTRATE-BINDING PROTEIN"/>
    <property type="match status" value="1"/>
</dbReference>
<name>A0A6N9TL09_9ALTE</name>
<gene>
    <name evidence="4" type="ORF">GTQ48_07485</name>
</gene>
<dbReference type="RefSeq" id="WP_163105988.1">
    <property type="nucleotide sequence ID" value="NZ_JAAAWO010000004.1"/>
</dbReference>
<keyword evidence="5" id="KW-1185">Reference proteome</keyword>
<reference evidence="4 5" key="1">
    <citation type="submission" date="2020-01" db="EMBL/GenBank/DDBJ databases">
        <title>Genomes of bacteria type strains.</title>
        <authorList>
            <person name="Chen J."/>
            <person name="Zhu S."/>
            <person name="Yang J."/>
        </authorList>
    </citation>
    <scope>NUCLEOTIDE SEQUENCE [LARGE SCALE GENOMIC DNA]</scope>
    <source>
        <strain evidence="4 5">LMG 24078</strain>
    </source>
</reference>
<evidence type="ECO:0000313" key="4">
    <source>
        <dbReference type="EMBL" id="NDW15358.1"/>
    </source>
</evidence>